<feature type="compositionally biased region" description="Basic and acidic residues" evidence="1">
    <location>
        <begin position="8"/>
        <end position="17"/>
    </location>
</feature>
<dbReference type="EMBL" id="LCMA01000010">
    <property type="protein sequence ID" value="KKU26291.1"/>
    <property type="molecule type" value="Genomic_DNA"/>
</dbReference>
<name>A0A0G1P0P1_9BACT</name>
<accession>A0A0G1P0P1</accession>
<evidence type="ECO:0000259" key="2">
    <source>
        <dbReference type="Pfam" id="PF23477"/>
    </source>
</evidence>
<evidence type="ECO:0000256" key="1">
    <source>
        <dbReference type="SAM" id="MobiDB-lite"/>
    </source>
</evidence>
<dbReference type="NCBIfam" id="TIGR04272">
    <property type="entry name" value="cxxc_cxxc_Mbark"/>
    <property type="match status" value="1"/>
</dbReference>
<dbReference type="AlphaFoldDB" id="A0A0G1P0P1"/>
<dbReference type="Pfam" id="PF23477">
    <property type="entry name" value="zf_Tbcl_2"/>
    <property type="match status" value="1"/>
</dbReference>
<reference evidence="3 4" key="1">
    <citation type="journal article" date="2015" name="Nature">
        <title>rRNA introns, odd ribosomes, and small enigmatic genomes across a large radiation of phyla.</title>
        <authorList>
            <person name="Brown C.T."/>
            <person name="Hug L.A."/>
            <person name="Thomas B.C."/>
            <person name="Sharon I."/>
            <person name="Castelle C.J."/>
            <person name="Singh A."/>
            <person name="Wilkins M.J."/>
            <person name="Williams K.H."/>
            <person name="Banfield J.F."/>
        </authorList>
    </citation>
    <scope>NUCLEOTIDE SEQUENCE [LARGE SCALE GENOMIC DNA]</scope>
</reference>
<dbReference type="Proteomes" id="UP000034175">
    <property type="component" value="Unassembled WGS sequence"/>
</dbReference>
<feature type="compositionally biased region" description="Basic residues" evidence="1">
    <location>
        <begin position="137"/>
        <end position="156"/>
    </location>
</feature>
<feature type="compositionally biased region" description="Gly residues" evidence="1">
    <location>
        <begin position="18"/>
        <end position="32"/>
    </location>
</feature>
<dbReference type="InterPro" id="IPR026363">
    <property type="entry name" value="CxxC-x17-CxxC_dom"/>
</dbReference>
<sequence length="156" mass="16552">MGNFNKFGGDRGGRDFGGRGFGGGRKFGGQAGGPRQMHQATCSKCGQDCEVPFRPTGERPVFCSNCFKNQGGPDNRFARKSFGGASVHAGIQGGISKEQFAALSVKLDKILSILAIAKPIKAEAIVNEPAAEEKKKKETAKKKAIAPAKKVKARKK</sequence>
<evidence type="ECO:0000313" key="4">
    <source>
        <dbReference type="Proteomes" id="UP000034175"/>
    </source>
</evidence>
<feature type="region of interest" description="Disordered" evidence="1">
    <location>
        <begin position="1"/>
        <end position="33"/>
    </location>
</feature>
<protein>
    <recommendedName>
        <fullName evidence="2">CxxC-x17-CxxC domain-containing protein</fullName>
    </recommendedName>
</protein>
<gene>
    <name evidence="3" type="ORF">UX39_C0010G0003</name>
</gene>
<organism evidence="3 4">
    <name type="scientific">Candidatus Magasanikbacteria bacterium GW2011_GWA2_46_17</name>
    <dbReference type="NCBI Taxonomy" id="1619042"/>
    <lineage>
        <taxon>Bacteria</taxon>
        <taxon>Candidatus Magasanikiibacteriota</taxon>
    </lineage>
</organism>
<comment type="caution">
    <text evidence="3">The sequence shown here is derived from an EMBL/GenBank/DDBJ whole genome shotgun (WGS) entry which is preliminary data.</text>
</comment>
<feature type="domain" description="CxxC-x17-CxxC" evidence="2">
    <location>
        <begin position="35"/>
        <end position="70"/>
    </location>
</feature>
<evidence type="ECO:0000313" key="3">
    <source>
        <dbReference type="EMBL" id="KKU26291.1"/>
    </source>
</evidence>
<proteinExistence type="predicted"/>
<feature type="region of interest" description="Disordered" evidence="1">
    <location>
        <begin position="129"/>
        <end position="156"/>
    </location>
</feature>